<feature type="compositionally biased region" description="Basic and acidic residues" evidence="1">
    <location>
        <begin position="119"/>
        <end position="170"/>
    </location>
</feature>
<comment type="caution">
    <text evidence="2">The sequence shown here is derived from an EMBL/GenBank/DDBJ whole genome shotgun (WGS) entry which is preliminary data.</text>
</comment>
<feature type="region of interest" description="Disordered" evidence="1">
    <location>
        <begin position="115"/>
        <end position="182"/>
    </location>
</feature>
<dbReference type="AlphaFoldDB" id="A0AAV3FDI5"/>
<sequence length="245" mass="28984">MKNLVEGWLKLYRSIQNHWLWEDKPFSRGQAFVDLLLMANHKDNKILFNGELIEVKRGSRITSLRQLSEAWGWSTKKTKKFLELLEKDNMITVKSDNKKTLVTIENYGVYQEVGNTEETQEKHQGNSEETQRKNKRNSKEIQKKTNKNDKERYKNDKERYKNDKERKEEESQPASPRFYPSPIHELLANSDSLSPVSYKTFFENADIREEVGVIQIKPENEFYKGAIKKYIPTLEIETHKKIEVI</sequence>
<dbReference type="EMBL" id="AFES01000023">
    <property type="protein sequence ID" value="EIA17028.1"/>
    <property type="molecule type" value="Genomic_DNA"/>
</dbReference>
<organism evidence="2 3">
    <name type="scientific">Clostridium perfringens F262</name>
    <dbReference type="NCBI Taxonomy" id="883064"/>
    <lineage>
        <taxon>Bacteria</taxon>
        <taxon>Bacillati</taxon>
        <taxon>Bacillota</taxon>
        <taxon>Clostridia</taxon>
        <taxon>Eubacteriales</taxon>
        <taxon>Clostridiaceae</taxon>
        <taxon>Clostridium</taxon>
    </lineage>
</organism>
<protein>
    <recommendedName>
        <fullName evidence="4">Phage protein</fullName>
    </recommendedName>
</protein>
<evidence type="ECO:0008006" key="4">
    <source>
        <dbReference type="Google" id="ProtNLM"/>
    </source>
</evidence>
<evidence type="ECO:0000256" key="1">
    <source>
        <dbReference type="SAM" id="MobiDB-lite"/>
    </source>
</evidence>
<reference evidence="2 3" key="1">
    <citation type="journal article" date="2012" name="PLoS ONE">
        <title>Genome Sequencing and Analysis of a Type A Clostridium perfringens Isolate from a Case of Bovine Clostridial Abomasitis.</title>
        <authorList>
            <person name="Nowell V.J."/>
            <person name="Kropinski A.M."/>
            <person name="Songer J.G."/>
            <person name="Macinnes J.I."/>
            <person name="Parreira V.R."/>
            <person name="Prescott J.F."/>
        </authorList>
    </citation>
    <scope>NUCLEOTIDE SEQUENCE [LARGE SCALE GENOMIC DNA]</scope>
    <source>
        <strain evidence="2 3">F262</strain>
    </source>
</reference>
<dbReference type="RefSeq" id="WP_003481468.1">
    <property type="nucleotide sequence ID" value="NZ_CM001477.1"/>
</dbReference>
<name>A0AAV3FDI5_CLOPF</name>
<proteinExistence type="predicted"/>
<gene>
    <name evidence="2" type="ORF">HA1_08522</name>
</gene>
<dbReference type="Proteomes" id="UP000005358">
    <property type="component" value="Chromosome"/>
</dbReference>
<evidence type="ECO:0000313" key="2">
    <source>
        <dbReference type="EMBL" id="EIA17028.1"/>
    </source>
</evidence>
<accession>A0AAV3FDI5</accession>
<evidence type="ECO:0000313" key="3">
    <source>
        <dbReference type="Proteomes" id="UP000005358"/>
    </source>
</evidence>